<feature type="transmembrane region" description="Helical" evidence="1">
    <location>
        <begin position="16"/>
        <end position="35"/>
    </location>
</feature>
<name>A0A5E7IX19_PSEFL</name>
<evidence type="ECO:0000313" key="3">
    <source>
        <dbReference type="Proteomes" id="UP000375525"/>
    </source>
</evidence>
<evidence type="ECO:0000313" key="2">
    <source>
        <dbReference type="EMBL" id="VVO81599.1"/>
    </source>
</evidence>
<evidence type="ECO:0008006" key="4">
    <source>
        <dbReference type="Google" id="ProtNLM"/>
    </source>
</evidence>
<dbReference type="RefSeq" id="WP_150779470.1">
    <property type="nucleotide sequence ID" value="NZ_CABVIH010000007.1"/>
</dbReference>
<reference evidence="2 3" key="1">
    <citation type="submission" date="2019-09" db="EMBL/GenBank/DDBJ databases">
        <authorList>
            <person name="Chandra G."/>
            <person name="Truman W A."/>
        </authorList>
    </citation>
    <scope>NUCLEOTIDE SEQUENCE [LARGE SCALE GENOMIC DNA]</scope>
    <source>
        <strain evidence="2">PS880</strain>
    </source>
</reference>
<accession>A0A5E7IX19</accession>
<organism evidence="2 3">
    <name type="scientific">Pseudomonas fluorescens</name>
    <dbReference type="NCBI Taxonomy" id="294"/>
    <lineage>
        <taxon>Bacteria</taxon>
        <taxon>Pseudomonadati</taxon>
        <taxon>Pseudomonadota</taxon>
        <taxon>Gammaproteobacteria</taxon>
        <taxon>Pseudomonadales</taxon>
        <taxon>Pseudomonadaceae</taxon>
        <taxon>Pseudomonas</taxon>
    </lineage>
</organism>
<gene>
    <name evidence="2" type="ORF">PS880_01834</name>
</gene>
<feature type="transmembrane region" description="Helical" evidence="1">
    <location>
        <begin position="47"/>
        <end position="69"/>
    </location>
</feature>
<sequence length="156" mass="17967">MSDISTLKEKINTKTFHLFLLGLVTGGLYLNIWLYKTFNALEEVTRIKTMSTTFLVWYLIIIGVVGNLSTVNHPYTLIASGILLLLLVLLSLLWCFRARRVLRAYALAEHNFELRMSLVYTGLFGFYYVNYCINALPRAKQKHEDKKRLMSPSVQA</sequence>
<dbReference type="EMBL" id="CABVIH010000007">
    <property type="protein sequence ID" value="VVO81599.1"/>
    <property type="molecule type" value="Genomic_DNA"/>
</dbReference>
<proteinExistence type="predicted"/>
<protein>
    <recommendedName>
        <fullName evidence="4">DUF4234 domain-containing protein</fullName>
    </recommendedName>
</protein>
<feature type="transmembrane region" description="Helical" evidence="1">
    <location>
        <begin position="117"/>
        <end position="136"/>
    </location>
</feature>
<keyword evidence="1" id="KW-0812">Transmembrane</keyword>
<evidence type="ECO:0000256" key="1">
    <source>
        <dbReference type="SAM" id="Phobius"/>
    </source>
</evidence>
<keyword evidence="1" id="KW-0472">Membrane</keyword>
<dbReference type="Proteomes" id="UP000375525">
    <property type="component" value="Unassembled WGS sequence"/>
</dbReference>
<keyword evidence="1" id="KW-1133">Transmembrane helix</keyword>
<feature type="transmembrane region" description="Helical" evidence="1">
    <location>
        <begin position="75"/>
        <end position="96"/>
    </location>
</feature>
<dbReference type="AlphaFoldDB" id="A0A5E7IX19"/>
<dbReference type="OrthoDB" id="7060663at2"/>